<dbReference type="AlphaFoldDB" id="A0A8C3AWI5"/>
<sequence length="111" mass="12375">MNSFGLLKNLHTLNLCINRLDALPSTVGALKKLRHLGLSDNRFTRVPGCLSRLTKLESINLKRNPLFTTEAAAGHEDLAVTERLSLVTESVLCEGCLKKCRTERKTLEEEV</sequence>
<dbReference type="PANTHER" id="PTHR48051:SF42">
    <property type="entry name" value="LEUCINE-RICH REPEAT-CONTAINING PROTEIN 18-LIKE"/>
    <property type="match status" value="1"/>
</dbReference>
<dbReference type="Proteomes" id="UP000694565">
    <property type="component" value="Unplaced"/>
</dbReference>
<evidence type="ECO:0000256" key="1">
    <source>
        <dbReference type="ARBA" id="ARBA00022614"/>
    </source>
</evidence>
<dbReference type="SUPFAM" id="SSF52058">
    <property type="entry name" value="L domain-like"/>
    <property type="match status" value="1"/>
</dbReference>
<dbReference type="PROSITE" id="PS51450">
    <property type="entry name" value="LRR"/>
    <property type="match status" value="1"/>
</dbReference>
<accession>A0A8C3AWI5</accession>
<proteinExistence type="predicted"/>
<evidence type="ECO:0000256" key="2">
    <source>
        <dbReference type="ARBA" id="ARBA00022737"/>
    </source>
</evidence>
<dbReference type="InterPro" id="IPR001611">
    <property type="entry name" value="Leu-rich_rpt"/>
</dbReference>
<name>A0A8C3AWI5_CYCLU</name>
<dbReference type="PANTHER" id="PTHR48051">
    <property type="match status" value="1"/>
</dbReference>
<organism evidence="3 4">
    <name type="scientific">Cyclopterus lumpus</name>
    <name type="common">Lumpsucker</name>
    <dbReference type="NCBI Taxonomy" id="8103"/>
    <lineage>
        <taxon>Eukaryota</taxon>
        <taxon>Metazoa</taxon>
        <taxon>Chordata</taxon>
        <taxon>Craniata</taxon>
        <taxon>Vertebrata</taxon>
        <taxon>Euteleostomi</taxon>
        <taxon>Actinopterygii</taxon>
        <taxon>Neopterygii</taxon>
        <taxon>Teleostei</taxon>
        <taxon>Neoteleostei</taxon>
        <taxon>Acanthomorphata</taxon>
        <taxon>Eupercaria</taxon>
        <taxon>Perciformes</taxon>
        <taxon>Cottioidei</taxon>
        <taxon>Cottales</taxon>
        <taxon>Cyclopteridae</taxon>
        <taxon>Cyclopterus</taxon>
    </lineage>
</organism>
<protein>
    <submittedName>
        <fullName evidence="3">Uncharacterized protein</fullName>
    </submittedName>
</protein>
<keyword evidence="4" id="KW-1185">Reference proteome</keyword>
<keyword evidence="2" id="KW-0677">Repeat</keyword>
<dbReference type="SMART" id="SM00369">
    <property type="entry name" value="LRR_TYP"/>
    <property type="match status" value="2"/>
</dbReference>
<reference evidence="3" key="2">
    <citation type="submission" date="2025-09" db="UniProtKB">
        <authorList>
            <consortium name="Ensembl"/>
        </authorList>
    </citation>
    <scope>IDENTIFICATION</scope>
</reference>
<dbReference type="Pfam" id="PF13855">
    <property type="entry name" value="LRR_8"/>
    <property type="match status" value="1"/>
</dbReference>
<evidence type="ECO:0000313" key="4">
    <source>
        <dbReference type="Proteomes" id="UP000694565"/>
    </source>
</evidence>
<dbReference type="InterPro" id="IPR003591">
    <property type="entry name" value="Leu-rich_rpt_typical-subtyp"/>
</dbReference>
<dbReference type="InterPro" id="IPR050216">
    <property type="entry name" value="LRR_domain-containing"/>
</dbReference>
<dbReference type="GO" id="GO:0005737">
    <property type="term" value="C:cytoplasm"/>
    <property type="evidence" value="ECO:0007669"/>
    <property type="project" value="TreeGrafter"/>
</dbReference>
<reference evidence="3" key="1">
    <citation type="submission" date="2025-08" db="UniProtKB">
        <authorList>
            <consortium name="Ensembl"/>
        </authorList>
    </citation>
    <scope>IDENTIFICATION</scope>
</reference>
<dbReference type="GeneTree" id="ENSGT01010000229225"/>
<dbReference type="InterPro" id="IPR032675">
    <property type="entry name" value="LRR_dom_sf"/>
</dbReference>
<dbReference type="Ensembl" id="ENSCLMT00005049654.1">
    <property type="protein sequence ID" value="ENSCLMP00005048016.1"/>
    <property type="gene ID" value="ENSCLMG00005021985.1"/>
</dbReference>
<dbReference type="Gene3D" id="3.80.10.10">
    <property type="entry name" value="Ribonuclease Inhibitor"/>
    <property type="match status" value="1"/>
</dbReference>
<evidence type="ECO:0000313" key="3">
    <source>
        <dbReference type="Ensembl" id="ENSCLMP00005048016.1"/>
    </source>
</evidence>
<keyword evidence="1" id="KW-0433">Leucine-rich repeat</keyword>